<gene>
    <name evidence="2" type="primary">LOC113517983</name>
</gene>
<dbReference type="InParanoid" id="A0A6J1WZM4"/>
<dbReference type="RefSeq" id="XP_026758532.2">
    <property type="nucleotide sequence ID" value="XM_026902731.3"/>
</dbReference>
<organism evidence="1 2">
    <name type="scientific">Galleria mellonella</name>
    <name type="common">Greater wax moth</name>
    <dbReference type="NCBI Taxonomy" id="7137"/>
    <lineage>
        <taxon>Eukaryota</taxon>
        <taxon>Metazoa</taxon>
        <taxon>Ecdysozoa</taxon>
        <taxon>Arthropoda</taxon>
        <taxon>Hexapoda</taxon>
        <taxon>Insecta</taxon>
        <taxon>Pterygota</taxon>
        <taxon>Neoptera</taxon>
        <taxon>Endopterygota</taxon>
        <taxon>Lepidoptera</taxon>
        <taxon>Glossata</taxon>
        <taxon>Ditrysia</taxon>
        <taxon>Pyraloidea</taxon>
        <taxon>Pyralidae</taxon>
        <taxon>Galleriinae</taxon>
        <taxon>Galleria</taxon>
    </lineage>
</organism>
<sequence length="515" mass="59834">MIDDNLIISEKVYLCKKSNIYVDHGSLLHHQVEGIRFLYRQFVKKTPGVIFNEPADCFLQVALFINAIVKGQALDKPVLILCNDSDLEVWSQHFQNRVSGNEIVVEETNVFLKKKIFINSMKKLDILHRGNWSIIVVNDDTFLQYKQTHPKYKADFKIWLTTIDIKENLRSFTLIYKWFYSKEKENLDIIKDWYENKKSDIREWLTQTIRIEAVLEDILWRRTNVLTPNIPQNQPVNKVRRKNKDATGTKIKRSRKIIEDNTENPILKKINNTDLIVATSSDNANDRIENHYNEGSIGTDNKDKTTIVVENYIGSNINSHRQKINNILQHREEESSNELDFKITNETDASIEIRTNNIVEDLEEEDMKLNYSDEILYEQEPNEKELEQNQTETPMEIDGKNEINVVSEEKVVKECNNDNINDTLTDNSKNNVLQQKTNDKDATQKLFESSMEIDSKEDSSAAVKAINIGNTNGTAVQNEIKVKTKSRNQCFDTKLQEMEEKAMKKFKGSLLDSIF</sequence>
<evidence type="ECO:0000313" key="2">
    <source>
        <dbReference type="RefSeq" id="XP_026758532.2"/>
    </source>
</evidence>
<accession>A0A6J1WZM4</accession>
<dbReference type="GeneID" id="113517983"/>
<name>A0A6J1WZM4_GALME</name>
<evidence type="ECO:0000313" key="1">
    <source>
        <dbReference type="Proteomes" id="UP001652740"/>
    </source>
</evidence>
<proteinExistence type="predicted"/>
<dbReference type="InterPro" id="IPR038718">
    <property type="entry name" value="SNF2-like_sf"/>
</dbReference>
<dbReference type="KEGG" id="gmw:113517983"/>
<keyword evidence="1" id="KW-1185">Reference proteome</keyword>
<dbReference type="AlphaFoldDB" id="A0A6J1WZM4"/>
<dbReference type="Proteomes" id="UP001652740">
    <property type="component" value="Unplaced"/>
</dbReference>
<protein>
    <submittedName>
        <fullName evidence="2">Myb-like protein D</fullName>
    </submittedName>
</protein>
<reference evidence="2" key="1">
    <citation type="submission" date="2025-08" db="UniProtKB">
        <authorList>
            <consortium name="RefSeq"/>
        </authorList>
    </citation>
    <scope>IDENTIFICATION</scope>
    <source>
        <tissue evidence="2">Whole larvae</tissue>
    </source>
</reference>
<dbReference type="Gene3D" id="3.40.50.10810">
    <property type="entry name" value="Tandem AAA-ATPase domain"/>
    <property type="match status" value="1"/>
</dbReference>